<dbReference type="InterPro" id="IPR015946">
    <property type="entry name" value="KH_dom-like_a/b"/>
</dbReference>
<keyword evidence="4" id="KW-1185">Reference proteome</keyword>
<dbReference type="InterPro" id="IPR036102">
    <property type="entry name" value="OsmC/Ohrsf"/>
</dbReference>
<dbReference type="PANTHER" id="PTHR33797:SF2">
    <property type="entry name" value="ORGANIC HYDROPEROXIDE RESISTANCE PROTEIN-LIKE"/>
    <property type="match status" value="1"/>
</dbReference>
<comment type="similarity">
    <text evidence="1">Belongs to the OsmC/Ohr family.</text>
</comment>
<dbReference type="GO" id="GO:0006979">
    <property type="term" value="P:response to oxidative stress"/>
    <property type="evidence" value="ECO:0007669"/>
    <property type="project" value="InterPro"/>
</dbReference>
<evidence type="ECO:0000256" key="1">
    <source>
        <dbReference type="ARBA" id="ARBA00007378"/>
    </source>
</evidence>
<reference evidence="3" key="1">
    <citation type="submission" date="2021-03" db="EMBL/GenBank/DDBJ databases">
        <authorList>
            <person name="Sun Q."/>
        </authorList>
    </citation>
    <scope>NUCLEOTIDE SEQUENCE</scope>
    <source>
        <strain evidence="3">CCM 8862</strain>
    </source>
</reference>
<dbReference type="Gene3D" id="3.30.300.20">
    <property type="match status" value="1"/>
</dbReference>
<feature type="region of interest" description="Disordered" evidence="2">
    <location>
        <begin position="1"/>
        <end position="43"/>
    </location>
</feature>
<dbReference type="Gene3D" id="2.20.25.10">
    <property type="match status" value="1"/>
</dbReference>
<proteinExistence type="inferred from homology"/>
<dbReference type="SUPFAM" id="SSF82784">
    <property type="entry name" value="OsmC-like"/>
    <property type="match status" value="1"/>
</dbReference>
<evidence type="ECO:0000256" key="2">
    <source>
        <dbReference type="SAM" id="MobiDB-lite"/>
    </source>
</evidence>
<dbReference type="PANTHER" id="PTHR33797">
    <property type="entry name" value="ORGANIC HYDROPEROXIDE RESISTANCE PROTEIN-LIKE"/>
    <property type="match status" value="1"/>
</dbReference>
<dbReference type="RefSeq" id="WP_207117460.1">
    <property type="nucleotide sequence ID" value="NZ_JAFLEQ010000003.1"/>
</dbReference>
<dbReference type="NCBIfam" id="TIGR03561">
    <property type="entry name" value="organ_hyd_perox"/>
    <property type="match status" value="1"/>
</dbReference>
<sequence length="139" mass="14224">MDNLYTVSATSTGGGRDGHVASSDNQIDFDVRPPKQLGGQGGAANPESLFAAAYATCFHGALKLVAGEASATTDGSTVECEVTLGKDDSGFGLAAVISVHIPDMPLDKAQQLADRAHQVCPYSKATRGNIDVTVTAVEG</sequence>
<dbReference type="Proteomes" id="UP000664332">
    <property type="component" value="Unassembled WGS sequence"/>
</dbReference>
<evidence type="ECO:0000313" key="3">
    <source>
        <dbReference type="EMBL" id="MBN9643040.1"/>
    </source>
</evidence>
<dbReference type="InterPro" id="IPR019953">
    <property type="entry name" value="OHR"/>
</dbReference>
<dbReference type="AlphaFoldDB" id="A0A939IW53"/>
<evidence type="ECO:0000313" key="4">
    <source>
        <dbReference type="Proteomes" id="UP000664332"/>
    </source>
</evidence>
<dbReference type="Pfam" id="PF02566">
    <property type="entry name" value="OsmC"/>
    <property type="match status" value="1"/>
</dbReference>
<organism evidence="3 4">
    <name type="scientific">Corynebacterium mendelii</name>
    <dbReference type="NCBI Taxonomy" id="2765362"/>
    <lineage>
        <taxon>Bacteria</taxon>
        <taxon>Bacillati</taxon>
        <taxon>Actinomycetota</taxon>
        <taxon>Actinomycetes</taxon>
        <taxon>Mycobacteriales</taxon>
        <taxon>Corynebacteriaceae</taxon>
        <taxon>Corynebacterium</taxon>
    </lineage>
</organism>
<name>A0A939IW53_9CORY</name>
<accession>A0A939IW53</accession>
<protein>
    <submittedName>
        <fullName evidence="3">Organic hydroperoxide resistance protein</fullName>
    </submittedName>
</protein>
<dbReference type="InterPro" id="IPR003718">
    <property type="entry name" value="OsmC/Ohr_fam"/>
</dbReference>
<gene>
    <name evidence="3" type="ORF">JZY06_00120</name>
</gene>
<feature type="compositionally biased region" description="Polar residues" evidence="2">
    <location>
        <begin position="1"/>
        <end position="11"/>
    </location>
</feature>
<dbReference type="EMBL" id="JAFLEQ010000003">
    <property type="protein sequence ID" value="MBN9643040.1"/>
    <property type="molecule type" value="Genomic_DNA"/>
</dbReference>
<comment type="caution">
    <text evidence="3">The sequence shown here is derived from an EMBL/GenBank/DDBJ whole genome shotgun (WGS) entry which is preliminary data.</text>
</comment>